<gene>
    <name evidence="2" type="ORF">PHYSODRAFT_262893</name>
</gene>
<feature type="compositionally biased region" description="Basic and acidic residues" evidence="1">
    <location>
        <begin position="128"/>
        <end position="138"/>
    </location>
</feature>
<dbReference type="InParanoid" id="G4ZB25"/>
<dbReference type="KEGG" id="psoj:PHYSODRAFT_262893"/>
<accession>G4ZB25</accession>
<dbReference type="RefSeq" id="XP_009523961.1">
    <property type="nucleotide sequence ID" value="XM_009525666.1"/>
</dbReference>
<feature type="compositionally biased region" description="Basic residues" evidence="1">
    <location>
        <begin position="9"/>
        <end position="22"/>
    </location>
</feature>
<dbReference type="GeneID" id="20639444"/>
<evidence type="ECO:0000256" key="1">
    <source>
        <dbReference type="SAM" id="MobiDB-lite"/>
    </source>
</evidence>
<reference evidence="2 3" key="1">
    <citation type="journal article" date="2006" name="Science">
        <title>Phytophthora genome sequences uncover evolutionary origins and mechanisms of pathogenesis.</title>
        <authorList>
            <person name="Tyler B.M."/>
            <person name="Tripathy S."/>
            <person name="Zhang X."/>
            <person name="Dehal P."/>
            <person name="Jiang R.H."/>
            <person name="Aerts A."/>
            <person name="Arredondo F.D."/>
            <person name="Baxter L."/>
            <person name="Bensasson D."/>
            <person name="Beynon J.L."/>
            <person name="Chapman J."/>
            <person name="Damasceno C.M."/>
            <person name="Dorrance A.E."/>
            <person name="Dou D."/>
            <person name="Dickerman A.W."/>
            <person name="Dubchak I.L."/>
            <person name="Garbelotto M."/>
            <person name="Gijzen M."/>
            <person name="Gordon S.G."/>
            <person name="Govers F."/>
            <person name="Grunwald N.J."/>
            <person name="Huang W."/>
            <person name="Ivors K.L."/>
            <person name="Jones R.W."/>
            <person name="Kamoun S."/>
            <person name="Krampis K."/>
            <person name="Lamour K.H."/>
            <person name="Lee M.K."/>
            <person name="McDonald W.H."/>
            <person name="Medina M."/>
            <person name="Meijer H.J."/>
            <person name="Nordberg E.K."/>
            <person name="Maclean D.J."/>
            <person name="Ospina-Giraldo M.D."/>
            <person name="Morris P.F."/>
            <person name="Phuntumart V."/>
            <person name="Putnam N.H."/>
            <person name="Rash S."/>
            <person name="Rose J.K."/>
            <person name="Sakihama Y."/>
            <person name="Salamov A.A."/>
            <person name="Savidor A."/>
            <person name="Scheuring C.F."/>
            <person name="Smith B.M."/>
            <person name="Sobral B.W."/>
            <person name="Terry A."/>
            <person name="Torto-Alalibo T.A."/>
            <person name="Win J."/>
            <person name="Xu Z."/>
            <person name="Zhang H."/>
            <person name="Grigoriev I.V."/>
            <person name="Rokhsar D.S."/>
            <person name="Boore J.L."/>
        </authorList>
    </citation>
    <scope>NUCLEOTIDE SEQUENCE [LARGE SCALE GENOMIC DNA]</scope>
    <source>
        <strain evidence="2 3">P6497</strain>
    </source>
</reference>
<name>G4ZB25_PHYSP</name>
<keyword evidence="3" id="KW-1185">Reference proteome</keyword>
<feature type="compositionally biased region" description="Basic and acidic residues" evidence="1">
    <location>
        <begin position="216"/>
        <end position="227"/>
    </location>
</feature>
<feature type="compositionally biased region" description="Basic and acidic residues" evidence="1">
    <location>
        <begin position="23"/>
        <end position="38"/>
    </location>
</feature>
<dbReference type="AlphaFoldDB" id="G4ZB25"/>
<sequence length="227" mass="24876">MKNSGQRGMNRRQQRLYGQRRRQLGERRELETRNEREQQWTTLVCATSRVDSWWSDGDGDGATEPGRTCSSTSCVRAVAHDDERRATVSYGSTQMDAHEHGGRRWLNTNDSTWTTGSWKTLGMRKTRKEADDTAKDETVGAATTPCDGVEVDGGVGRESGWHCGRQDLLHGTEGSTGSSGPLDSANPTAELTLSFDGQRAGPRNARLAASATSGERTNDRWTKGGGR</sequence>
<dbReference type="Proteomes" id="UP000002640">
    <property type="component" value="Unassembled WGS sequence"/>
</dbReference>
<dbReference type="SMR" id="G4ZB25"/>
<feature type="compositionally biased region" description="Polar residues" evidence="1">
    <location>
        <begin position="173"/>
        <end position="191"/>
    </location>
</feature>
<evidence type="ECO:0000313" key="3">
    <source>
        <dbReference type="Proteomes" id="UP000002640"/>
    </source>
</evidence>
<dbReference type="EMBL" id="JH159153">
    <property type="protein sequence ID" value="EGZ21244.1"/>
    <property type="molecule type" value="Genomic_DNA"/>
</dbReference>
<protein>
    <submittedName>
        <fullName evidence="2">Uncharacterized protein</fullName>
    </submittedName>
</protein>
<evidence type="ECO:0000313" key="2">
    <source>
        <dbReference type="EMBL" id="EGZ21244.1"/>
    </source>
</evidence>
<organism evidence="2 3">
    <name type="scientific">Phytophthora sojae (strain P6497)</name>
    <name type="common">Soybean stem and root rot agent</name>
    <name type="synonym">Phytophthora megasperma f. sp. glycines</name>
    <dbReference type="NCBI Taxonomy" id="1094619"/>
    <lineage>
        <taxon>Eukaryota</taxon>
        <taxon>Sar</taxon>
        <taxon>Stramenopiles</taxon>
        <taxon>Oomycota</taxon>
        <taxon>Peronosporomycetes</taxon>
        <taxon>Peronosporales</taxon>
        <taxon>Peronosporaceae</taxon>
        <taxon>Phytophthora</taxon>
    </lineage>
</organism>
<proteinExistence type="predicted"/>
<feature type="region of interest" description="Disordered" evidence="1">
    <location>
        <begin position="1"/>
        <end position="40"/>
    </location>
</feature>
<feature type="region of interest" description="Disordered" evidence="1">
    <location>
        <begin position="124"/>
        <end position="227"/>
    </location>
</feature>